<dbReference type="Gene3D" id="3.30.465.10">
    <property type="match status" value="2"/>
</dbReference>
<evidence type="ECO:0000313" key="4">
    <source>
        <dbReference type="EMBL" id="BCS26753.1"/>
    </source>
</evidence>
<dbReference type="GO" id="GO:0071949">
    <property type="term" value="F:FAD binding"/>
    <property type="evidence" value="ECO:0007669"/>
    <property type="project" value="InterPro"/>
</dbReference>
<dbReference type="OrthoDB" id="9983560at2759"/>
<proteinExistence type="inferred from homology"/>
<dbReference type="InterPro" id="IPR006094">
    <property type="entry name" value="Oxid_FAD_bind_N"/>
</dbReference>
<dbReference type="InterPro" id="IPR036318">
    <property type="entry name" value="FAD-bd_PCMH-like_sf"/>
</dbReference>
<dbReference type="Proteomes" id="UP000654913">
    <property type="component" value="Chromosome 5"/>
</dbReference>
<dbReference type="PANTHER" id="PTHR13878">
    <property type="entry name" value="GULONOLACTONE OXIDASE"/>
    <property type="match status" value="1"/>
</dbReference>
<keyword evidence="2" id="KW-0560">Oxidoreductase</keyword>
<dbReference type="RefSeq" id="XP_041558947.1">
    <property type="nucleotide sequence ID" value="XM_041706575.1"/>
</dbReference>
<dbReference type="KEGG" id="apuu:APUU_51464S"/>
<dbReference type="SUPFAM" id="SSF56176">
    <property type="entry name" value="FAD-binding/transporter-associated domain-like"/>
    <property type="match status" value="1"/>
</dbReference>
<dbReference type="GO" id="GO:0016491">
    <property type="term" value="F:oxidoreductase activity"/>
    <property type="evidence" value="ECO:0007669"/>
    <property type="project" value="UniProtKB-KW"/>
</dbReference>
<dbReference type="Pfam" id="PF08031">
    <property type="entry name" value="BBE"/>
    <property type="match status" value="1"/>
</dbReference>
<dbReference type="EMBL" id="AP024447">
    <property type="protein sequence ID" value="BCS26753.1"/>
    <property type="molecule type" value="Genomic_DNA"/>
</dbReference>
<dbReference type="PROSITE" id="PS51387">
    <property type="entry name" value="FAD_PCMH"/>
    <property type="match status" value="1"/>
</dbReference>
<feature type="domain" description="FAD-binding PCMH-type" evidence="3">
    <location>
        <begin position="196"/>
        <end position="377"/>
    </location>
</feature>
<evidence type="ECO:0000256" key="2">
    <source>
        <dbReference type="ARBA" id="ARBA00023002"/>
    </source>
</evidence>
<dbReference type="PANTHER" id="PTHR13878:SF91">
    <property type="entry name" value="FAD BINDING DOMAIN PROTEIN (AFU_ORTHOLOGUE AFUA_6G12070)-RELATED"/>
    <property type="match status" value="1"/>
</dbReference>
<name>A0A7R8ARC4_9EURO</name>
<dbReference type="InterPro" id="IPR012951">
    <property type="entry name" value="BBE"/>
</dbReference>
<reference evidence="4" key="2">
    <citation type="submission" date="2021-02" db="EMBL/GenBank/DDBJ databases">
        <title>Aspergillus puulaauensis MK2 genome sequence.</title>
        <authorList>
            <person name="Futagami T."/>
            <person name="Mori K."/>
            <person name="Kadooka C."/>
            <person name="Tanaka T."/>
        </authorList>
    </citation>
    <scope>NUCLEOTIDE SEQUENCE</scope>
    <source>
        <strain evidence="4">MK2</strain>
    </source>
</reference>
<accession>A0A7R8ARC4</accession>
<keyword evidence="5" id="KW-1185">Reference proteome</keyword>
<dbReference type="InterPro" id="IPR050432">
    <property type="entry name" value="FAD-linked_Oxidoreductases_BP"/>
</dbReference>
<evidence type="ECO:0000313" key="5">
    <source>
        <dbReference type="Proteomes" id="UP000654913"/>
    </source>
</evidence>
<comment type="similarity">
    <text evidence="1">Belongs to the oxygen-dependent FAD-linked oxidoreductase family.</text>
</comment>
<dbReference type="GeneID" id="64976758"/>
<organism evidence="4 5">
    <name type="scientific">Aspergillus puulaauensis</name>
    <dbReference type="NCBI Taxonomy" id="1220207"/>
    <lineage>
        <taxon>Eukaryota</taxon>
        <taxon>Fungi</taxon>
        <taxon>Dikarya</taxon>
        <taxon>Ascomycota</taxon>
        <taxon>Pezizomycotina</taxon>
        <taxon>Eurotiomycetes</taxon>
        <taxon>Eurotiomycetidae</taxon>
        <taxon>Eurotiales</taxon>
        <taxon>Aspergillaceae</taxon>
        <taxon>Aspergillus</taxon>
    </lineage>
</organism>
<dbReference type="InterPro" id="IPR016169">
    <property type="entry name" value="FAD-bd_PCMH_sub2"/>
</dbReference>
<dbReference type="InterPro" id="IPR016166">
    <property type="entry name" value="FAD-bd_PCMH"/>
</dbReference>
<protein>
    <recommendedName>
        <fullName evidence="3">FAD-binding PCMH-type domain-containing protein</fullName>
    </recommendedName>
</protein>
<evidence type="ECO:0000259" key="3">
    <source>
        <dbReference type="PROSITE" id="PS51387"/>
    </source>
</evidence>
<reference evidence="4" key="1">
    <citation type="submission" date="2021-01" db="EMBL/GenBank/DDBJ databases">
        <authorList>
            <consortium name="Aspergillus puulaauensis MK2 genome sequencing consortium"/>
            <person name="Kazuki M."/>
            <person name="Futagami T."/>
        </authorList>
    </citation>
    <scope>NUCLEOTIDE SEQUENCE</scope>
    <source>
        <strain evidence="4">MK2</strain>
    </source>
</reference>
<evidence type="ECO:0000256" key="1">
    <source>
        <dbReference type="ARBA" id="ARBA00005466"/>
    </source>
</evidence>
<dbReference type="Pfam" id="PF01565">
    <property type="entry name" value="FAD_binding_4"/>
    <property type="match status" value="1"/>
</dbReference>
<gene>
    <name evidence="4" type="ORF">APUU_51464S</name>
</gene>
<dbReference type="AlphaFoldDB" id="A0A7R8ARC4"/>
<sequence length="665" mass="72649">MPELKSTTNSLSPSRLPHTFVSFQVKMGVFTPRALCLLLATVAATTGSPFGALGSTVSPSGKEYFDFEKVQLQPTDLQRLGDSEAALFDFDSLDGHNANAPRSQASCKVYPGDESWPDDAKWASLNKTTGGSLIRAVPRASTCYSGSGHDAADCQYLTSQWTNSHFHLPDPIEMLSPVYQGLTCQPTNDTDAKCTMGGYPLYVINATNVAQVQLGINFARETGIRLVVKNTGHDFSGKSGGGGSLSIWTHNLKDAKYIENYKAEGTEWTGAAFKLGSGVQAYEIYKTAAEHGLMVVGGEGQTVGVMGGYILGGGHSPLSSIYGMGADQALSMEVVTPDGRFLTASFVENQELFWALRGGGGATFGVVTSVTVKAYPTIPATTSTFTFSTGDDISYDSFWAGFRAYLDYFIPHSDAGIYSYFFITPTADGGFNFLMQPFFAPNKTLEETNALLEPWFKQLKELGIEFTPKTTHYDNYYDAWLDSFPLETVEKTAVGTSSRLFPRENWQDESLLNRTFDAIKASSDAGLTLIAFNMAPTLENGGNPDNAVNPAWRKAVMHAISSVNWAEDATVDEIKTARHEFTYKHMQRWRDASPGSGAYLSESDRMEPDFQQAFYGSSYDRLLALKKKLDPKNVFYAVTAVGSEFWRVITENGLPAENGKLCRVD</sequence>